<reference evidence="2 4" key="1">
    <citation type="submission" date="2014-09" db="EMBL/GenBank/DDBJ databases">
        <authorList>
            <person name="McGinnis J.M."/>
            <person name="Wolfgang W.J."/>
        </authorList>
    </citation>
    <scope>NUCLEOTIDE SEQUENCE [LARGE SCALE GENOMIC DNA]</scope>
    <source>
        <strain evidence="2 4">JCM 14014</strain>
    </source>
</reference>
<keyword evidence="1" id="KW-0812">Transmembrane</keyword>
<dbReference type="EMBL" id="FOJO01000001">
    <property type="protein sequence ID" value="SFA39607.1"/>
    <property type="molecule type" value="Genomic_DNA"/>
</dbReference>
<evidence type="ECO:0000256" key="1">
    <source>
        <dbReference type="SAM" id="Phobius"/>
    </source>
</evidence>
<evidence type="ECO:0000313" key="2">
    <source>
        <dbReference type="EMBL" id="KGJ04991.1"/>
    </source>
</evidence>
<name>A0A099F457_9RHOB</name>
<dbReference type="EMBL" id="JRKN01000008">
    <property type="protein sequence ID" value="KGJ04991.1"/>
    <property type="molecule type" value="Genomic_DNA"/>
</dbReference>
<proteinExistence type="predicted"/>
<dbReference type="Proteomes" id="UP000182312">
    <property type="component" value="Unassembled WGS sequence"/>
</dbReference>
<reference evidence="2 4" key="2">
    <citation type="submission" date="2014-10" db="EMBL/GenBank/DDBJ databases">
        <title>Paracoccus sanguinis sp. nov., isolated from clinical specimens of New York State patients.</title>
        <authorList>
            <person name="Mingle L.A."/>
            <person name="Cole J.A."/>
            <person name="Lapierre P."/>
            <person name="Musser K.A."/>
        </authorList>
    </citation>
    <scope>NUCLEOTIDE SEQUENCE [LARGE SCALE GENOMIC DNA]</scope>
    <source>
        <strain evidence="2 4">JCM 14014</strain>
    </source>
</reference>
<accession>A0A099F457</accession>
<dbReference type="Proteomes" id="UP000029846">
    <property type="component" value="Unassembled WGS sequence"/>
</dbReference>
<evidence type="ECO:0000313" key="4">
    <source>
        <dbReference type="Proteomes" id="UP000029846"/>
    </source>
</evidence>
<dbReference type="AlphaFoldDB" id="A0A099F457"/>
<protein>
    <recommendedName>
        <fullName evidence="6">Amino acid transporter</fullName>
    </recommendedName>
</protein>
<reference evidence="3 5" key="3">
    <citation type="submission" date="2016-10" db="EMBL/GenBank/DDBJ databases">
        <authorList>
            <person name="de Groot N.N."/>
        </authorList>
    </citation>
    <scope>NUCLEOTIDE SEQUENCE [LARGE SCALE GENOMIC DNA]</scope>
    <source>
        <strain evidence="3 5">CGMCC 1.6117</strain>
    </source>
</reference>
<organism evidence="2 4">
    <name type="scientific">Paracoccus halophilus</name>
    <dbReference type="NCBI Taxonomy" id="376733"/>
    <lineage>
        <taxon>Bacteria</taxon>
        <taxon>Pseudomonadati</taxon>
        <taxon>Pseudomonadota</taxon>
        <taxon>Alphaproteobacteria</taxon>
        <taxon>Rhodobacterales</taxon>
        <taxon>Paracoccaceae</taxon>
        <taxon>Paracoccus</taxon>
    </lineage>
</organism>
<evidence type="ECO:0000313" key="3">
    <source>
        <dbReference type="EMBL" id="SFA39607.1"/>
    </source>
</evidence>
<keyword evidence="1" id="KW-0472">Membrane</keyword>
<feature type="transmembrane region" description="Helical" evidence="1">
    <location>
        <begin position="39"/>
        <end position="60"/>
    </location>
</feature>
<dbReference type="eggNOG" id="ENOG502ZIKC">
    <property type="taxonomic scope" value="Bacteria"/>
</dbReference>
<gene>
    <name evidence="2" type="ORF">IT41_08190</name>
    <name evidence="3" type="ORF">SAMN04487972_101323</name>
</gene>
<dbReference type="OrthoDB" id="7997654at2"/>
<keyword evidence="1" id="KW-1133">Transmembrane helix</keyword>
<dbReference type="RefSeq" id="WP_036740132.1">
    <property type="nucleotide sequence ID" value="NZ_FOJO01000001.1"/>
</dbReference>
<evidence type="ECO:0000313" key="5">
    <source>
        <dbReference type="Proteomes" id="UP000182312"/>
    </source>
</evidence>
<feature type="transmembrane region" description="Helical" evidence="1">
    <location>
        <begin position="12"/>
        <end position="33"/>
    </location>
</feature>
<keyword evidence="4" id="KW-1185">Reference proteome</keyword>
<sequence length="73" mass="7827">MSLIRNERTKLTATFINGIAIAVFAVGGLTQAVKALDPAAKMSVASVIVTFSCFLGAFALHMIGRWMLGRLEE</sequence>
<evidence type="ECO:0008006" key="6">
    <source>
        <dbReference type="Google" id="ProtNLM"/>
    </source>
</evidence>